<accession>A0A9D2ITV3</accession>
<protein>
    <recommendedName>
        <fullName evidence="3">histidine kinase</fullName>
        <ecNumber evidence="3">2.7.13.3</ecNumber>
    </recommendedName>
</protein>
<dbReference type="InterPro" id="IPR003661">
    <property type="entry name" value="HisK_dim/P_dom"/>
</dbReference>
<comment type="subcellular location">
    <subcellularLocation>
        <location evidence="2">Membrane</location>
    </subcellularLocation>
</comment>
<dbReference type="InterPro" id="IPR003594">
    <property type="entry name" value="HATPase_dom"/>
</dbReference>
<evidence type="ECO:0000313" key="11">
    <source>
        <dbReference type="EMBL" id="HIZ22202.1"/>
    </source>
</evidence>
<dbReference type="SUPFAM" id="SSF47384">
    <property type="entry name" value="Homodimeric domain of signal transducing histidine kinase"/>
    <property type="match status" value="1"/>
</dbReference>
<evidence type="ECO:0000256" key="5">
    <source>
        <dbReference type="ARBA" id="ARBA00022679"/>
    </source>
</evidence>
<feature type="transmembrane region" description="Helical" evidence="9">
    <location>
        <begin position="12"/>
        <end position="32"/>
    </location>
</feature>
<dbReference type="SMART" id="SM00387">
    <property type="entry name" value="HATPase_c"/>
    <property type="match status" value="1"/>
</dbReference>
<dbReference type="PROSITE" id="PS51257">
    <property type="entry name" value="PROKAR_LIPOPROTEIN"/>
    <property type="match status" value="1"/>
</dbReference>
<keyword evidence="9" id="KW-1133">Transmembrane helix</keyword>
<evidence type="ECO:0000256" key="3">
    <source>
        <dbReference type="ARBA" id="ARBA00012438"/>
    </source>
</evidence>
<evidence type="ECO:0000256" key="9">
    <source>
        <dbReference type="SAM" id="Phobius"/>
    </source>
</evidence>
<dbReference type="SUPFAM" id="SSF55874">
    <property type="entry name" value="ATPase domain of HSP90 chaperone/DNA topoisomerase II/histidine kinase"/>
    <property type="match status" value="1"/>
</dbReference>
<dbReference type="Pfam" id="PF00512">
    <property type="entry name" value="HisKA"/>
    <property type="match status" value="1"/>
</dbReference>
<evidence type="ECO:0000313" key="12">
    <source>
        <dbReference type="Proteomes" id="UP000824041"/>
    </source>
</evidence>
<evidence type="ECO:0000256" key="8">
    <source>
        <dbReference type="ARBA" id="ARBA00023136"/>
    </source>
</evidence>
<dbReference type="CDD" id="cd00082">
    <property type="entry name" value="HisKA"/>
    <property type="match status" value="1"/>
</dbReference>
<comment type="caution">
    <text evidence="11">The sequence shown here is derived from an EMBL/GenBank/DDBJ whole genome shotgun (WGS) entry which is preliminary data.</text>
</comment>
<feature type="transmembrane region" description="Helical" evidence="9">
    <location>
        <begin position="166"/>
        <end position="190"/>
    </location>
</feature>
<dbReference type="GO" id="GO:0000155">
    <property type="term" value="F:phosphorelay sensor kinase activity"/>
    <property type="evidence" value="ECO:0007669"/>
    <property type="project" value="InterPro"/>
</dbReference>
<keyword evidence="4" id="KW-0597">Phosphoprotein</keyword>
<dbReference type="FunFam" id="1.10.287.130:FF:000001">
    <property type="entry name" value="Two-component sensor histidine kinase"/>
    <property type="match status" value="1"/>
</dbReference>
<evidence type="ECO:0000259" key="10">
    <source>
        <dbReference type="PROSITE" id="PS50109"/>
    </source>
</evidence>
<dbReference type="PROSITE" id="PS50109">
    <property type="entry name" value="HIS_KIN"/>
    <property type="match status" value="1"/>
</dbReference>
<dbReference type="PANTHER" id="PTHR43711">
    <property type="entry name" value="TWO-COMPONENT HISTIDINE KINASE"/>
    <property type="match status" value="1"/>
</dbReference>
<dbReference type="SMART" id="SM00388">
    <property type="entry name" value="HisKA"/>
    <property type="match status" value="1"/>
</dbReference>
<proteinExistence type="predicted"/>
<dbReference type="AlphaFoldDB" id="A0A9D2ITV3"/>
<keyword evidence="6 11" id="KW-0418">Kinase</keyword>
<dbReference type="CDD" id="cd00075">
    <property type="entry name" value="HATPase"/>
    <property type="match status" value="1"/>
</dbReference>
<evidence type="ECO:0000256" key="1">
    <source>
        <dbReference type="ARBA" id="ARBA00000085"/>
    </source>
</evidence>
<organism evidence="11 12">
    <name type="scientific">Candidatus Blautia faecigallinarum</name>
    <dbReference type="NCBI Taxonomy" id="2838488"/>
    <lineage>
        <taxon>Bacteria</taxon>
        <taxon>Bacillati</taxon>
        <taxon>Bacillota</taxon>
        <taxon>Clostridia</taxon>
        <taxon>Lachnospirales</taxon>
        <taxon>Lachnospiraceae</taxon>
        <taxon>Blautia</taxon>
    </lineage>
</organism>
<name>A0A9D2ITV3_9FIRM</name>
<keyword evidence="8 9" id="KW-0472">Membrane</keyword>
<dbReference type="InterPro" id="IPR005467">
    <property type="entry name" value="His_kinase_dom"/>
</dbReference>
<dbReference type="PANTHER" id="PTHR43711:SF1">
    <property type="entry name" value="HISTIDINE KINASE 1"/>
    <property type="match status" value="1"/>
</dbReference>
<feature type="domain" description="Histidine kinase" evidence="10">
    <location>
        <begin position="211"/>
        <end position="426"/>
    </location>
</feature>
<evidence type="ECO:0000256" key="2">
    <source>
        <dbReference type="ARBA" id="ARBA00004370"/>
    </source>
</evidence>
<dbReference type="InterPro" id="IPR036097">
    <property type="entry name" value="HisK_dim/P_sf"/>
</dbReference>
<dbReference type="PRINTS" id="PR00344">
    <property type="entry name" value="BCTRLSENSOR"/>
</dbReference>
<dbReference type="InterPro" id="IPR050736">
    <property type="entry name" value="Sensor_HK_Regulatory"/>
</dbReference>
<dbReference type="EC" id="2.7.13.3" evidence="3"/>
<dbReference type="GO" id="GO:0016020">
    <property type="term" value="C:membrane"/>
    <property type="evidence" value="ECO:0007669"/>
    <property type="project" value="UniProtKB-SubCell"/>
</dbReference>
<dbReference type="FunFam" id="3.30.565.10:FF:000006">
    <property type="entry name" value="Sensor histidine kinase WalK"/>
    <property type="match status" value="1"/>
</dbReference>
<dbReference type="Gene3D" id="3.30.565.10">
    <property type="entry name" value="Histidine kinase-like ATPase, C-terminal domain"/>
    <property type="match status" value="1"/>
</dbReference>
<keyword evidence="9" id="KW-0812">Transmembrane</keyword>
<keyword evidence="7" id="KW-0902">Two-component regulatory system</keyword>
<dbReference type="InterPro" id="IPR004358">
    <property type="entry name" value="Sig_transdc_His_kin-like_C"/>
</dbReference>
<keyword evidence="5" id="KW-0808">Transferase</keyword>
<evidence type="ECO:0000256" key="7">
    <source>
        <dbReference type="ARBA" id="ARBA00023012"/>
    </source>
</evidence>
<sequence>MFKKLHIQMTVFAACATGAILIAMTLICLFIAESGLKRNSYTTFSNNAGSCIAYLESQSVLSHHWLSQAENNYKIKMKLFDSGKPLFYDRLKETSGEAVLFEEVLRISREVYAFDVENPATARALTQSLFFEMDGYYAAAAVIPKDSGTLSAVFLYPLDGLNRQLWFMRIAFALAVLFAGLALFVFSWFFTRRMLLPIEESRKKQTEFIASASHELRSPLAVIRSGISALEKAGPEEAAHFTRVIQKESDRMSRLVDDMLILANADNHSWRMLAAPCELDTLLLETYEKYQPAAREKELSLKISLPDEPLPPCTCDAARISQVLSILMDNALSYVPEKGEIRLAISLEDRHVLLSVADNGPGIPDSLKSSVFQRFYRADSSRGDKQHFGLGLSIAREIVLLHHGSIQVTDVPGGGAAFLIRLPLSPP</sequence>
<comment type="catalytic activity">
    <reaction evidence="1">
        <text>ATP + protein L-histidine = ADP + protein N-phospho-L-histidine.</text>
        <dbReference type="EC" id="2.7.13.3"/>
    </reaction>
</comment>
<dbReference type="Proteomes" id="UP000824041">
    <property type="component" value="Unassembled WGS sequence"/>
</dbReference>
<gene>
    <name evidence="11" type="ORF">IAA21_05320</name>
</gene>
<evidence type="ECO:0000256" key="4">
    <source>
        <dbReference type="ARBA" id="ARBA00022553"/>
    </source>
</evidence>
<dbReference type="Pfam" id="PF02518">
    <property type="entry name" value="HATPase_c"/>
    <property type="match status" value="1"/>
</dbReference>
<reference evidence="11" key="1">
    <citation type="journal article" date="2021" name="PeerJ">
        <title>Extensive microbial diversity within the chicken gut microbiome revealed by metagenomics and culture.</title>
        <authorList>
            <person name="Gilroy R."/>
            <person name="Ravi A."/>
            <person name="Getino M."/>
            <person name="Pursley I."/>
            <person name="Horton D.L."/>
            <person name="Alikhan N.F."/>
            <person name="Baker D."/>
            <person name="Gharbi K."/>
            <person name="Hall N."/>
            <person name="Watson M."/>
            <person name="Adriaenssens E.M."/>
            <person name="Foster-Nyarko E."/>
            <person name="Jarju S."/>
            <person name="Secka A."/>
            <person name="Antonio M."/>
            <person name="Oren A."/>
            <person name="Chaudhuri R.R."/>
            <person name="La Ragione R."/>
            <person name="Hildebrand F."/>
            <person name="Pallen M.J."/>
        </authorList>
    </citation>
    <scope>NUCLEOTIDE SEQUENCE</scope>
    <source>
        <strain evidence="11">14324</strain>
    </source>
</reference>
<dbReference type="InterPro" id="IPR036890">
    <property type="entry name" value="HATPase_C_sf"/>
</dbReference>
<evidence type="ECO:0000256" key="6">
    <source>
        <dbReference type="ARBA" id="ARBA00022777"/>
    </source>
</evidence>
<reference evidence="11" key="2">
    <citation type="submission" date="2021-04" db="EMBL/GenBank/DDBJ databases">
        <authorList>
            <person name="Gilroy R."/>
        </authorList>
    </citation>
    <scope>NUCLEOTIDE SEQUENCE</scope>
    <source>
        <strain evidence="11">14324</strain>
    </source>
</reference>
<dbReference type="EMBL" id="DXBU01000073">
    <property type="protein sequence ID" value="HIZ22202.1"/>
    <property type="molecule type" value="Genomic_DNA"/>
</dbReference>
<dbReference type="Gene3D" id="1.10.287.130">
    <property type="match status" value="1"/>
</dbReference>